<dbReference type="InterPro" id="IPR006674">
    <property type="entry name" value="HD_domain"/>
</dbReference>
<dbReference type="Pfam" id="PF13023">
    <property type="entry name" value="HD_3"/>
    <property type="match status" value="1"/>
</dbReference>
<comment type="caution">
    <text evidence="2">The sequence shown here is derived from an EMBL/GenBank/DDBJ whole genome shotgun (WGS) entry which is preliminary data.</text>
</comment>
<dbReference type="Proteomes" id="UP000176484">
    <property type="component" value="Unassembled WGS sequence"/>
</dbReference>
<evidence type="ECO:0000259" key="1">
    <source>
        <dbReference type="Pfam" id="PF13023"/>
    </source>
</evidence>
<reference evidence="2 3" key="1">
    <citation type="journal article" date="2016" name="Nat. Commun.">
        <title>Thousands of microbial genomes shed light on interconnected biogeochemical processes in an aquifer system.</title>
        <authorList>
            <person name="Anantharaman K."/>
            <person name="Brown C.T."/>
            <person name="Hug L.A."/>
            <person name="Sharon I."/>
            <person name="Castelle C.J."/>
            <person name="Probst A.J."/>
            <person name="Thomas B.C."/>
            <person name="Singh A."/>
            <person name="Wilkins M.J."/>
            <person name="Karaoz U."/>
            <person name="Brodie E.L."/>
            <person name="Williams K.H."/>
            <person name="Hubbard S.S."/>
            <person name="Banfield J.F."/>
        </authorList>
    </citation>
    <scope>NUCLEOTIDE SEQUENCE [LARGE SCALE GENOMIC DNA]</scope>
</reference>
<evidence type="ECO:0000313" key="3">
    <source>
        <dbReference type="Proteomes" id="UP000176484"/>
    </source>
</evidence>
<evidence type="ECO:0000313" key="2">
    <source>
        <dbReference type="EMBL" id="OGI46763.1"/>
    </source>
</evidence>
<sequence>MKNSINKSLDGIYEFMSHSYNGNWQYRWDETPYLEQNMNAGKNESILGHQWACIGFWLNLRRVCPSLNALVDTTEIYERLWGHDLGETFEGDISQVVQLSGRGASKHIVERKEIEKMGDMLPKEILDQLLKWFDETENGFENMEKLEVLVAKFIDTIQGNHFVTVFGNNLPENETIINKIIGRSFIPIARKLLKVLEERGHKEAYEEVSGIISHHLEFFKKSGVKMNPDFYLR</sequence>
<organism evidence="2 3">
    <name type="scientific">Candidatus Nomurabacteria bacterium GWB1_40_6</name>
    <dbReference type="NCBI Taxonomy" id="1801727"/>
    <lineage>
        <taxon>Bacteria</taxon>
        <taxon>Candidatus Nomuraibacteriota</taxon>
    </lineage>
</organism>
<name>A0A1F6TNR4_9BACT</name>
<dbReference type="EMBL" id="MFTD01000013">
    <property type="protein sequence ID" value="OGI46763.1"/>
    <property type="molecule type" value="Genomic_DNA"/>
</dbReference>
<accession>A0A1F6TNR4</accession>
<dbReference type="SUPFAM" id="SSF109604">
    <property type="entry name" value="HD-domain/PDEase-like"/>
    <property type="match status" value="1"/>
</dbReference>
<feature type="domain" description="HD" evidence="1">
    <location>
        <begin position="42"/>
        <end position="158"/>
    </location>
</feature>
<dbReference type="AlphaFoldDB" id="A0A1F6TNR4"/>
<proteinExistence type="predicted"/>
<gene>
    <name evidence="2" type="ORF">A2121_00105</name>
</gene>
<dbReference type="Gene3D" id="1.10.3210.10">
    <property type="entry name" value="Hypothetical protein af1432"/>
    <property type="match status" value="1"/>
</dbReference>
<protein>
    <recommendedName>
        <fullName evidence="1">HD domain-containing protein</fullName>
    </recommendedName>
</protein>